<evidence type="ECO:0000313" key="3">
    <source>
        <dbReference type="Proteomes" id="UP001066276"/>
    </source>
</evidence>
<reference evidence="2" key="1">
    <citation type="journal article" date="2022" name="bioRxiv">
        <title>Sequencing and chromosome-scale assembly of the giantPleurodeles waltlgenome.</title>
        <authorList>
            <person name="Brown T."/>
            <person name="Elewa A."/>
            <person name="Iarovenko S."/>
            <person name="Subramanian E."/>
            <person name="Araus A.J."/>
            <person name="Petzold A."/>
            <person name="Susuki M."/>
            <person name="Suzuki K.-i.T."/>
            <person name="Hayashi T."/>
            <person name="Toyoda A."/>
            <person name="Oliveira C."/>
            <person name="Osipova E."/>
            <person name="Leigh N.D."/>
            <person name="Simon A."/>
            <person name="Yun M.H."/>
        </authorList>
    </citation>
    <scope>NUCLEOTIDE SEQUENCE</scope>
    <source>
        <strain evidence="2">20211129_DDA</strain>
        <tissue evidence="2">Liver</tissue>
    </source>
</reference>
<protein>
    <submittedName>
        <fullName evidence="2">Uncharacterized protein</fullName>
    </submittedName>
</protein>
<accession>A0AAV7M9I3</accession>
<gene>
    <name evidence="2" type="ORF">NDU88_005284</name>
</gene>
<feature type="region of interest" description="Disordered" evidence="1">
    <location>
        <begin position="1"/>
        <end position="55"/>
    </location>
</feature>
<name>A0AAV7M9I3_PLEWA</name>
<comment type="caution">
    <text evidence="2">The sequence shown here is derived from an EMBL/GenBank/DDBJ whole genome shotgun (WGS) entry which is preliminary data.</text>
</comment>
<dbReference type="AlphaFoldDB" id="A0AAV7M9I3"/>
<sequence>MEGQISRAVGGKSLLPGRNRSVRSLDLKNRRNAEDKTSGKQVNERALAHTQSPEGLKIGLRANASQSVPLHQEIEMKKNAAEHKRRQSPCIMRKYKTKRKALNWLRKQQRKRKETIV</sequence>
<proteinExistence type="predicted"/>
<dbReference type="EMBL" id="JANPWB010000014">
    <property type="protein sequence ID" value="KAJ1100197.1"/>
    <property type="molecule type" value="Genomic_DNA"/>
</dbReference>
<organism evidence="2 3">
    <name type="scientific">Pleurodeles waltl</name>
    <name type="common">Iberian ribbed newt</name>
    <dbReference type="NCBI Taxonomy" id="8319"/>
    <lineage>
        <taxon>Eukaryota</taxon>
        <taxon>Metazoa</taxon>
        <taxon>Chordata</taxon>
        <taxon>Craniata</taxon>
        <taxon>Vertebrata</taxon>
        <taxon>Euteleostomi</taxon>
        <taxon>Amphibia</taxon>
        <taxon>Batrachia</taxon>
        <taxon>Caudata</taxon>
        <taxon>Salamandroidea</taxon>
        <taxon>Salamandridae</taxon>
        <taxon>Pleurodelinae</taxon>
        <taxon>Pleurodeles</taxon>
    </lineage>
</organism>
<evidence type="ECO:0000313" key="2">
    <source>
        <dbReference type="EMBL" id="KAJ1100197.1"/>
    </source>
</evidence>
<dbReference type="Proteomes" id="UP001066276">
    <property type="component" value="Chromosome 10"/>
</dbReference>
<evidence type="ECO:0000256" key="1">
    <source>
        <dbReference type="SAM" id="MobiDB-lite"/>
    </source>
</evidence>
<keyword evidence="3" id="KW-1185">Reference proteome</keyword>
<feature type="compositionally biased region" description="Basic and acidic residues" evidence="1">
    <location>
        <begin position="23"/>
        <end position="47"/>
    </location>
</feature>